<dbReference type="InterPro" id="IPR001128">
    <property type="entry name" value="Cyt_P450"/>
</dbReference>
<dbReference type="InterPro" id="IPR036396">
    <property type="entry name" value="Cyt_P450_sf"/>
</dbReference>
<keyword evidence="5" id="KW-0472">Membrane</keyword>
<evidence type="ECO:0000256" key="5">
    <source>
        <dbReference type="ARBA" id="ARBA00023136"/>
    </source>
</evidence>
<dbReference type="GO" id="GO:0005506">
    <property type="term" value="F:iron ion binding"/>
    <property type="evidence" value="ECO:0007669"/>
    <property type="project" value="InterPro"/>
</dbReference>
<accession>A0AAV5EYB1</accession>
<dbReference type="GO" id="GO:0020037">
    <property type="term" value="F:heme binding"/>
    <property type="evidence" value="ECO:0007669"/>
    <property type="project" value="InterPro"/>
</dbReference>
<dbReference type="SUPFAM" id="SSF48264">
    <property type="entry name" value="Cytochrome P450"/>
    <property type="match status" value="1"/>
</dbReference>
<dbReference type="GO" id="GO:0016020">
    <property type="term" value="C:membrane"/>
    <property type="evidence" value="ECO:0007669"/>
    <property type="project" value="UniProtKB-SubCell"/>
</dbReference>
<dbReference type="PANTHER" id="PTHR24298">
    <property type="entry name" value="FLAVONOID 3'-MONOOXYGENASE-RELATED"/>
    <property type="match status" value="1"/>
</dbReference>
<keyword evidence="7" id="KW-1185">Reference proteome</keyword>
<dbReference type="AlphaFoldDB" id="A0AAV5EYB1"/>
<evidence type="ECO:0000313" key="6">
    <source>
        <dbReference type="EMBL" id="GJN27522.1"/>
    </source>
</evidence>
<organism evidence="6 7">
    <name type="scientific">Eleusine coracana subsp. coracana</name>
    <dbReference type="NCBI Taxonomy" id="191504"/>
    <lineage>
        <taxon>Eukaryota</taxon>
        <taxon>Viridiplantae</taxon>
        <taxon>Streptophyta</taxon>
        <taxon>Embryophyta</taxon>
        <taxon>Tracheophyta</taxon>
        <taxon>Spermatophyta</taxon>
        <taxon>Magnoliopsida</taxon>
        <taxon>Liliopsida</taxon>
        <taxon>Poales</taxon>
        <taxon>Poaceae</taxon>
        <taxon>PACMAD clade</taxon>
        <taxon>Chloridoideae</taxon>
        <taxon>Cynodonteae</taxon>
        <taxon>Eleusininae</taxon>
        <taxon>Eleusine</taxon>
    </lineage>
</organism>
<reference evidence="6" key="2">
    <citation type="submission" date="2021-12" db="EMBL/GenBank/DDBJ databases">
        <title>Resequencing data analysis of finger millet.</title>
        <authorList>
            <person name="Hatakeyama M."/>
            <person name="Aluri S."/>
            <person name="Balachadran M.T."/>
            <person name="Sivarajan S.R."/>
            <person name="Poveda L."/>
            <person name="Shimizu-Inatsugi R."/>
            <person name="Schlapbach R."/>
            <person name="Sreeman S.M."/>
            <person name="Shimizu K.K."/>
        </authorList>
    </citation>
    <scope>NUCLEOTIDE SEQUENCE</scope>
</reference>
<evidence type="ECO:0000256" key="3">
    <source>
        <dbReference type="ARBA" id="ARBA00022723"/>
    </source>
</evidence>
<dbReference type="Pfam" id="PF00067">
    <property type="entry name" value="p450"/>
    <property type="match status" value="1"/>
</dbReference>
<dbReference type="GO" id="GO:0016709">
    <property type="term" value="F:oxidoreductase activity, acting on paired donors, with incorporation or reduction of molecular oxygen, NAD(P)H as one donor, and incorporation of one atom of oxygen"/>
    <property type="evidence" value="ECO:0007669"/>
    <property type="project" value="TreeGrafter"/>
</dbReference>
<dbReference type="InterPro" id="IPR051103">
    <property type="entry name" value="Plant_metabolite_P450s"/>
</dbReference>
<dbReference type="PRINTS" id="PR00385">
    <property type="entry name" value="P450"/>
</dbReference>
<dbReference type="PANTHER" id="PTHR24298:SF366">
    <property type="entry name" value="OS06G0328900 PROTEIN"/>
    <property type="match status" value="1"/>
</dbReference>
<comment type="caution">
    <text evidence="6">The sequence shown here is derived from an EMBL/GenBank/DDBJ whole genome shotgun (WGS) entry which is preliminary data.</text>
</comment>
<comment type="subcellular location">
    <subcellularLocation>
        <location evidence="1">Membrane</location>
        <topology evidence="1">Single-pass membrane protein</topology>
    </subcellularLocation>
</comment>
<evidence type="ECO:0000256" key="4">
    <source>
        <dbReference type="ARBA" id="ARBA00022989"/>
    </source>
</evidence>
<keyword evidence="3" id="KW-0479">Metal-binding</keyword>
<sequence length="97" mass="10613">MANLVKHPEVQQKLRHEVDAVVDSSGLIRIQEEDLARMPYLKAVVLESLRRHPPVPFVLRHVMKGEDAAKALGVPCIPDGGATVNFLVGKISRDPAA</sequence>
<proteinExistence type="predicted"/>
<dbReference type="EMBL" id="BQKI01000079">
    <property type="protein sequence ID" value="GJN27522.1"/>
    <property type="molecule type" value="Genomic_DNA"/>
</dbReference>
<gene>
    <name evidence="6" type="primary">gb15552</name>
    <name evidence="6" type="ORF">PR202_gb15552</name>
</gene>
<keyword evidence="4" id="KW-1133">Transmembrane helix</keyword>
<evidence type="ECO:0000313" key="7">
    <source>
        <dbReference type="Proteomes" id="UP001054889"/>
    </source>
</evidence>
<name>A0AAV5EYB1_ELECO</name>
<dbReference type="Gene3D" id="1.10.630.10">
    <property type="entry name" value="Cytochrome P450"/>
    <property type="match status" value="1"/>
</dbReference>
<keyword evidence="2" id="KW-0812">Transmembrane</keyword>
<evidence type="ECO:0000256" key="1">
    <source>
        <dbReference type="ARBA" id="ARBA00004167"/>
    </source>
</evidence>
<protein>
    <submittedName>
        <fullName evidence="6">Uncharacterized protein</fullName>
    </submittedName>
</protein>
<evidence type="ECO:0000256" key="2">
    <source>
        <dbReference type="ARBA" id="ARBA00022692"/>
    </source>
</evidence>
<dbReference type="Proteomes" id="UP001054889">
    <property type="component" value="Unassembled WGS sequence"/>
</dbReference>
<reference evidence="6" key="1">
    <citation type="journal article" date="2018" name="DNA Res.">
        <title>Multiple hybrid de novo genome assembly of finger millet, an orphan allotetraploid crop.</title>
        <authorList>
            <person name="Hatakeyama M."/>
            <person name="Aluri S."/>
            <person name="Balachadran M.T."/>
            <person name="Sivarajan S.R."/>
            <person name="Patrignani A."/>
            <person name="Gruter S."/>
            <person name="Poveda L."/>
            <person name="Shimizu-Inatsugi R."/>
            <person name="Baeten J."/>
            <person name="Francoijs K.J."/>
            <person name="Nataraja K.N."/>
            <person name="Reddy Y.A.N."/>
            <person name="Phadnis S."/>
            <person name="Ravikumar R.L."/>
            <person name="Schlapbach R."/>
            <person name="Sreeman S.M."/>
            <person name="Shimizu K.K."/>
        </authorList>
    </citation>
    <scope>NUCLEOTIDE SEQUENCE</scope>
</reference>